<reference evidence="2" key="1">
    <citation type="submission" date="2020-10" db="EMBL/GenBank/DDBJ databases">
        <authorList>
            <person name="Gilroy R."/>
        </authorList>
    </citation>
    <scope>NUCLEOTIDE SEQUENCE</scope>
    <source>
        <strain evidence="2">G3-8215</strain>
    </source>
</reference>
<keyword evidence="1" id="KW-0812">Transmembrane</keyword>
<feature type="transmembrane region" description="Helical" evidence="1">
    <location>
        <begin position="102"/>
        <end position="122"/>
    </location>
</feature>
<dbReference type="EMBL" id="JADILV010000021">
    <property type="protein sequence ID" value="MBO8483002.1"/>
    <property type="molecule type" value="Genomic_DNA"/>
</dbReference>
<keyword evidence="1" id="KW-1133">Transmembrane helix</keyword>
<keyword evidence="1" id="KW-0472">Membrane</keyword>
<dbReference type="Pfam" id="PF19540">
    <property type="entry name" value="DUF6064"/>
    <property type="match status" value="1"/>
</dbReference>
<sequence>MEAFWNSIAEYNAQTWPWQLAFIAVAALFTVLLWVRPMTWVKIATKVLMVFESLWIAFVYYMKFGEGREYSSVMTIFWCLVAAAWIYDLVTHYSSFQKSGKYRPWGVIMILLPLVYPVISLLRGMSFPQMTTPMLPSAVALYMLGMLMAFNRKVNFFAFIFIVHWAVIAISKIVLFNIPEDSLLAFACLPAMFIFFKEAVDNSTGDESKPSKTAVKALILAVTVLIGACMVIEYV</sequence>
<evidence type="ECO:0000256" key="1">
    <source>
        <dbReference type="SAM" id="Phobius"/>
    </source>
</evidence>
<proteinExistence type="predicted"/>
<feature type="transmembrane region" description="Helical" evidence="1">
    <location>
        <begin position="16"/>
        <end position="35"/>
    </location>
</feature>
<feature type="transmembrane region" description="Helical" evidence="1">
    <location>
        <begin position="70"/>
        <end position="90"/>
    </location>
</feature>
<comment type="caution">
    <text evidence="2">The sequence shown here is derived from an EMBL/GenBank/DDBJ whole genome shotgun (WGS) entry which is preliminary data.</text>
</comment>
<protein>
    <submittedName>
        <fullName evidence="2">Uncharacterized protein</fullName>
    </submittedName>
</protein>
<dbReference type="InterPro" id="IPR045708">
    <property type="entry name" value="DUF6064"/>
</dbReference>
<accession>A0A940DQV2</accession>
<evidence type="ECO:0000313" key="2">
    <source>
        <dbReference type="EMBL" id="MBO8483002.1"/>
    </source>
</evidence>
<feature type="transmembrane region" description="Helical" evidence="1">
    <location>
        <begin position="47"/>
        <end position="64"/>
    </location>
</feature>
<feature type="transmembrane region" description="Helical" evidence="1">
    <location>
        <begin position="157"/>
        <end position="176"/>
    </location>
</feature>
<name>A0A940DQV2_9BACT</name>
<dbReference type="Proteomes" id="UP000725002">
    <property type="component" value="Unassembled WGS sequence"/>
</dbReference>
<reference evidence="2" key="2">
    <citation type="journal article" date="2021" name="PeerJ">
        <title>Extensive microbial diversity within the chicken gut microbiome revealed by metagenomics and culture.</title>
        <authorList>
            <person name="Gilroy R."/>
            <person name="Ravi A."/>
            <person name="Getino M."/>
            <person name="Pursley I."/>
            <person name="Horton D.L."/>
            <person name="Alikhan N.F."/>
            <person name="Baker D."/>
            <person name="Gharbi K."/>
            <person name="Hall N."/>
            <person name="Watson M."/>
            <person name="Adriaenssens E.M."/>
            <person name="Foster-Nyarko E."/>
            <person name="Jarju S."/>
            <person name="Secka A."/>
            <person name="Antonio M."/>
            <person name="Oren A."/>
            <person name="Chaudhuri R.R."/>
            <person name="La Ragione R."/>
            <person name="Hildebrand F."/>
            <person name="Pallen M.J."/>
        </authorList>
    </citation>
    <scope>NUCLEOTIDE SEQUENCE</scope>
    <source>
        <strain evidence="2">G3-8215</strain>
    </source>
</reference>
<feature type="transmembrane region" description="Helical" evidence="1">
    <location>
        <begin position="213"/>
        <end position="234"/>
    </location>
</feature>
<organism evidence="2 3">
    <name type="scientific">Candidatus Cryptobacteroides avicola</name>
    <dbReference type="NCBI Taxonomy" id="2840757"/>
    <lineage>
        <taxon>Bacteria</taxon>
        <taxon>Pseudomonadati</taxon>
        <taxon>Bacteroidota</taxon>
        <taxon>Bacteroidia</taxon>
        <taxon>Bacteroidales</taxon>
        <taxon>Candidatus Cryptobacteroides</taxon>
    </lineage>
</organism>
<feature type="transmembrane region" description="Helical" evidence="1">
    <location>
        <begin position="134"/>
        <end position="150"/>
    </location>
</feature>
<evidence type="ECO:0000313" key="3">
    <source>
        <dbReference type="Proteomes" id="UP000725002"/>
    </source>
</evidence>
<feature type="transmembrane region" description="Helical" evidence="1">
    <location>
        <begin position="182"/>
        <end position="201"/>
    </location>
</feature>
<gene>
    <name evidence="2" type="ORF">IAB75_02645</name>
</gene>
<dbReference type="AlphaFoldDB" id="A0A940DQV2"/>